<evidence type="ECO:0000313" key="2">
    <source>
        <dbReference type="Proteomes" id="UP000324800"/>
    </source>
</evidence>
<gene>
    <name evidence="1" type="ORF">EZS28_052770</name>
</gene>
<dbReference type="AlphaFoldDB" id="A0A5J4RVR8"/>
<sequence>MPRKGWVGGNWKTNGTK</sequence>
<reference evidence="1 2" key="1">
    <citation type="submission" date="2019-03" db="EMBL/GenBank/DDBJ databases">
        <title>Single cell metagenomics reveals metabolic interactions within the superorganism composed of flagellate Streblomastix strix and complex community of Bacteroidetes bacteria on its surface.</title>
        <authorList>
            <person name="Treitli S.C."/>
            <person name="Kolisko M."/>
            <person name="Husnik F."/>
            <person name="Keeling P."/>
            <person name="Hampl V."/>
        </authorList>
    </citation>
    <scope>NUCLEOTIDE SEQUENCE [LARGE SCALE GENOMIC DNA]</scope>
    <source>
        <strain evidence="1">ST1C</strain>
    </source>
</reference>
<accession>A0A5J4RVR8</accession>
<evidence type="ECO:0000313" key="1">
    <source>
        <dbReference type="EMBL" id="KAA6337638.1"/>
    </source>
</evidence>
<protein>
    <submittedName>
        <fullName evidence="1">Uncharacterized protein</fullName>
    </submittedName>
</protein>
<name>A0A5J4RVR8_9EUKA</name>
<dbReference type="Proteomes" id="UP000324800">
    <property type="component" value="Unassembled WGS sequence"/>
</dbReference>
<comment type="caution">
    <text evidence="1">The sequence shown here is derived from an EMBL/GenBank/DDBJ whole genome shotgun (WGS) entry which is preliminary data.</text>
</comment>
<organism evidence="1 2">
    <name type="scientific">Streblomastix strix</name>
    <dbReference type="NCBI Taxonomy" id="222440"/>
    <lineage>
        <taxon>Eukaryota</taxon>
        <taxon>Metamonada</taxon>
        <taxon>Preaxostyla</taxon>
        <taxon>Oxymonadida</taxon>
        <taxon>Streblomastigidae</taxon>
        <taxon>Streblomastix</taxon>
    </lineage>
</organism>
<dbReference type="EMBL" id="SNRW01041388">
    <property type="protein sequence ID" value="KAA6337638.1"/>
    <property type="molecule type" value="Genomic_DNA"/>
</dbReference>
<feature type="non-terminal residue" evidence="1">
    <location>
        <position position="17"/>
    </location>
</feature>
<proteinExistence type="predicted"/>